<accession>A0AAJ4T397</accession>
<keyword evidence="2" id="KW-0812">Transmembrane</keyword>
<proteinExistence type="predicted"/>
<protein>
    <submittedName>
        <fullName evidence="3">Uncharacterized protein</fullName>
    </submittedName>
</protein>
<feature type="region of interest" description="Disordered" evidence="1">
    <location>
        <begin position="91"/>
        <end position="112"/>
    </location>
</feature>
<evidence type="ECO:0000256" key="1">
    <source>
        <dbReference type="SAM" id="MobiDB-lite"/>
    </source>
</evidence>
<gene>
    <name evidence="3" type="ORF">J3P46_15725</name>
</gene>
<dbReference type="Proteomes" id="UP000662821">
    <property type="component" value="Chromosome"/>
</dbReference>
<dbReference type="AlphaFoldDB" id="A0AAJ4T397"/>
<evidence type="ECO:0000313" key="3">
    <source>
        <dbReference type="EMBL" id="QSX94204.1"/>
    </source>
</evidence>
<dbReference type="RefSeq" id="WP_151095295.1">
    <property type="nucleotide sequence ID" value="NZ_CP071520.1"/>
</dbReference>
<sequence length="339" mass="37873">MATSSKKHFTIVPDSTYAPSSGAPITLNIELLPQPAPKVVWYENVTFLVATIGLIGVLFTVWLGWWRMKKELSQALVLASDARDYSRGQAEEDRKLAMEQANSERKHSADEAHRERIATARRIVYLDATKEVVKAHAFIGGLTQKNIAEIDSDKGLNNLSAAVSQITILGGMDTVLKSREVLSSINLVYFKALTLTAPMQIMKNEIDTLISQRDAASIDAENIQEKFRDITRGGAYPQEASQLAEESRILHARAMECADAVVALHGELNEKQHNYIDFVLNEFYEIQKATDELIVMIRLELELQTDTVALFQSTQNMYGLAKCAAEDLRKDVEKLIKDC</sequence>
<evidence type="ECO:0000256" key="2">
    <source>
        <dbReference type="SAM" id="Phobius"/>
    </source>
</evidence>
<feature type="transmembrane region" description="Helical" evidence="2">
    <location>
        <begin position="45"/>
        <end position="66"/>
    </location>
</feature>
<dbReference type="EMBL" id="CP071520">
    <property type="protein sequence ID" value="QSX94204.1"/>
    <property type="molecule type" value="Genomic_DNA"/>
</dbReference>
<organism evidence="3 4">
    <name type="scientific">Janthinobacterium lividum</name>
    <dbReference type="NCBI Taxonomy" id="29581"/>
    <lineage>
        <taxon>Bacteria</taxon>
        <taxon>Pseudomonadati</taxon>
        <taxon>Pseudomonadota</taxon>
        <taxon>Betaproteobacteria</taxon>
        <taxon>Burkholderiales</taxon>
        <taxon>Oxalobacteraceae</taxon>
        <taxon>Janthinobacterium</taxon>
    </lineage>
</organism>
<keyword evidence="2" id="KW-0472">Membrane</keyword>
<keyword evidence="2" id="KW-1133">Transmembrane helix</keyword>
<name>A0AAJ4T397_9BURK</name>
<reference evidence="3 4" key="1">
    <citation type="submission" date="2021-03" db="EMBL/GenBank/DDBJ databases">
        <title>Draft genome sequence of Janthinobacterium sp. strain PLB02 isolated from infected primmorphs (Lubomirskia baicalensis).</title>
        <authorList>
            <person name="Chernogor L.I."/>
            <person name="Belikov S.I."/>
            <person name="Petrushin I.S."/>
        </authorList>
    </citation>
    <scope>NUCLEOTIDE SEQUENCE [LARGE SCALE GENOMIC DNA]</scope>
    <source>
        <strain evidence="3 4">PLB02</strain>
    </source>
</reference>
<evidence type="ECO:0000313" key="4">
    <source>
        <dbReference type="Proteomes" id="UP000662821"/>
    </source>
</evidence>